<evidence type="ECO:0000313" key="1">
    <source>
        <dbReference type="EMBL" id="TGY96084.1"/>
    </source>
</evidence>
<protein>
    <submittedName>
        <fullName evidence="1">Prepilin peptidase</fullName>
    </submittedName>
</protein>
<name>A0AC61RVU6_9FIRM</name>
<comment type="caution">
    <text evidence="1">The sequence shown here is derived from an EMBL/GenBank/DDBJ whole genome shotgun (WGS) entry which is preliminary data.</text>
</comment>
<organism evidence="1 2">
    <name type="scientific">Petralouisia muris</name>
    <dbReference type="NCBI Taxonomy" id="3032872"/>
    <lineage>
        <taxon>Bacteria</taxon>
        <taxon>Bacillati</taxon>
        <taxon>Bacillota</taxon>
        <taxon>Clostridia</taxon>
        <taxon>Lachnospirales</taxon>
        <taxon>Lachnospiraceae</taxon>
        <taxon>Petralouisia</taxon>
    </lineage>
</organism>
<evidence type="ECO:0000313" key="2">
    <source>
        <dbReference type="Proteomes" id="UP000304953"/>
    </source>
</evidence>
<reference evidence="1" key="1">
    <citation type="submission" date="2019-04" db="EMBL/GenBank/DDBJ databases">
        <title>Microbes associate with the intestines of laboratory mice.</title>
        <authorList>
            <person name="Navarre W."/>
            <person name="Wong E."/>
            <person name="Huang K."/>
            <person name="Tropini C."/>
            <person name="Ng K."/>
            <person name="Yu B."/>
        </authorList>
    </citation>
    <scope>NUCLEOTIDE SEQUENCE</scope>
    <source>
        <strain evidence="1">NM01_1-7b</strain>
    </source>
</reference>
<sequence>MFSLLLLISAAVMDIRRGKISNRLILCGLAAGLFFQFADAGWKGAGVFLRNVSIPVILCYLLFLIRALGAGDIKLFSVIGGIWNLEILTVTIMISFLAAAGISFCKMLYHHNLVSRLCIFGDYIHQVIVNARLSQYPKSQGKQHIIHFSIAILIGFIIALEVAY</sequence>
<accession>A0AC61RVU6</accession>
<dbReference type="Proteomes" id="UP000304953">
    <property type="component" value="Unassembled WGS sequence"/>
</dbReference>
<dbReference type="EMBL" id="SRYA01000020">
    <property type="protein sequence ID" value="TGY96084.1"/>
    <property type="molecule type" value="Genomic_DNA"/>
</dbReference>
<proteinExistence type="predicted"/>
<keyword evidence="2" id="KW-1185">Reference proteome</keyword>
<gene>
    <name evidence="1" type="ORF">E5329_11470</name>
</gene>